<evidence type="ECO:0000256" key="2">
    <source>
        <dbReference type="SAM" id="MobiDB-lite"/>
    </source>
</evidence>
<dbReference type="AlphaFoldDB" id="A0A2A4CUV7"/>
<evidence type="ECO:0000313" key="5">
    <source>
        <dbReference type="Proteomes" id="UP000243507"/>
    </source>
</evidence>
<dbReference type="Gene3D" id="3.40.190.10">
    <property type="entry name" value="Periplasmic binding protein-like II"/>
    <property type="match status" value="2"/>
</dbReference>
<keyword evidence="1 3" id="KW-0732">Signal</keyword>
<feature type="signal peptide" evidence="3">
    <location>
        <begin position="1"/>
        <end position="18"/>
    </location>
</feature>
<dbReference type="PANTHER" id="PTHR30006:SF25">
    <property type="entry name" value="PHOSPHOGLYCERATE TRANSPORT REGULATORY PROTEIN PGTC"/>
    <property type="match status" value="1"/>
</dbReference>
<evidence type="ECO:0000256" key="3">
    <source>
        <dbReference type="SAM" id="SignalP"/>
    </source>
</evidence>
<gene>
    <name evidence="4" type="ORF">CLN94_01010</name>
</gene>
<evidence type="ECO:0000313" key="4">
    <source>
        <dbReference type="EMBL" id="PCD77926.1"/>
    </source>
</evidence>
<comment type="caution">
    <text evidence="4">The sequence shown here is derived from an EMBL/GenBank/DDBJ whole genome shotgun (WGS) entry which is preliminary data.</text>
</comment>
<dbReference type="SUPFAM" id="SSF53850">
    <property type="entry name" value="Periplasmic binding protein-like II"/>
    <property type="match status" value="1"/>
</dbReference>
<accession>A0A2A4CUV7</accession>
<keyword evidence="5" id="KW-1185">Reference proteome</keyword>
<sequence length="343" mass="37421">MIRAVLLALALLTLPAAAQEARTRFGADGATAIRLRSTTDIAILGPTLEAFVARNPGLAVDYEQWGSNDLYALALQDCEAGRSGADALLSSAVHQMVELVNFGCASPYRSAETLALPEARRWRDEIWGITHEAAVIVYNRALLPPEDVPQTRFDLLDLMRRDDPRHRGRIATYDIEASGLGYLFAYADSLEASTFGALLEGFARAEAVATCCSAEIIQGVAEGRYLLAYNVLGSYVEANRRDSVGVVRPRDYTLFLSRAYMIPKGGAPEAALLLNFLLSPEGQQRLTESRLTGPGRDPDTSGLPESAERPIPISPELLVARDAQKRGRFIARWRDTFGRAALP</sequence>
<dbReference type="OrthoDB" id="8673316at2"/>
<dbReference type="PANTHER" id="PTHR30006">
    <property type="entry name" value="THIAMINE-BINDING PERIPLASMIC PROTEIN-RELATED"/>
    <property type="match status" value="1"/>
</dbReference>
<evidence type="ECO:0000256" key="1">
    <source>
        <dbReference type="ARBA" id="ARBA00022729"/>
    </source>
</evidence>
<reference evidence="4" key="1">
    <citation type="submission" date="2017-09" db="EMBL/GenBank/DDBJ databases">
        <title>A multilocus sequence analysis scheme for characterization of bacteria in the genus Thioclava.</title>
        <authorList>
            <person name="Liu Y."/>
            <person name="Shao Z."/>
        </authorList>
    </citation>
    <scope>NUCLEOTIDE SEQUENCE [LARGE SCALE GENOMIC DNA]</scope>
    <source>
        <strain evidence="4">CAU 1312</strain>
    </source>
</reference>
<dbReference type="GO" id="GO:0030288">
    <property type="term" value="C:outer membrane-bounded periplasmic space"/>
    <property type="evidence" value="ECO:0007669"/>
    <property type="project" value="TreeGrafter"/>
</dbReference>
<organism evidence="4 5">
    <name type="scientific">Pseudothioclava arenosa</name>
    <dbReference type="NCBI Taxonomy" id="1795308"/>
    <lineage>
        <taxon>Bacteria</taxon>
        <taxon>Pseudomonadati</taxon>
        <taxon>Pseudomonadota</taxon>
        <taxon>Alphaproteobacteria</taxon>
        <taxon>Rhodobacterales</taxon>
        <taxon>Paracoccaceae</taxon>
        <taxon>Pseudothioclava</taxon>
    </lineage>
</organism>
<dbReference type="Pfam" id="PF13343">
    <property type="entry name" value="SBP_bac_6"/>
    <property type="match status" value="1"/>
</dbReference>
<dbReference type="EMBL" id="NTJD01000001">
    <property type="protein sequence ID" value="PCD77926.1"/>
    <property type="molecule type" value="Genomic_DNA"/>
</dbReference>
<protein>
    <submittedName>
        <fullName evidence="4">Iron-binding protein</fullName>
    </submittedName>
</protein>
<proteinExistence type="predicted"/>
<dbReference type="RefSeq" id="WP_096430100.1">
    <property type="nucleotide sequence ID" value="NZ_NTJD01000001.1"/>
</dbReference>
<dbReference type="Proteomes" id="UP000243507">
    <property type="component" value="Unassembled WGS sequence"/>
</dbReference>
<name>A0A2A4CUV7_9RHOB</name>
<feature type="region of interest" description="Disordered" evidence="2">
    <location>
        <begin position="287"/>
        <end position="309"/>
    </location>
</feature>
<feature type="chain" id="PRO_5012336303" evidence="3">
    <location>
        <begin position="19"/>
        <end position="343"/>
    </location>
</feature>